<dbReference type="GO" id="GO:0005886">
    <property type="term" value="C:plasma membrane"/>
    <property type="evidence" value="ECO:0007669"/>
    <property type="project" value="UniProtKB-SubCell"/>
</dbReference>
<feature type="transmembrane region" description="Helical" evidence="1">
    <location>
        <begin position="179"/>
        <end position="201"/>
    </location>
</feature>
<dbReference type="GO" id="GO:0140359">
    <property type="term" value="F:ABC-type transporter activity"/>
    <property type="evidence" value="ECO:0007669"/>
    <property type="project" value="InterPro"/>
</dbReference>
<evidence type="ECO:0008006" key="4">
    <source>
        <dbReference type="Google" id="ProtNLM"/>
    </source>
</evidence>
<proteinExistence type="predicted"/>
<reference evidence="2 3" key="1">
    <citation type="submission" date="2015-07" db="EMBL/GenBank/DDBJ databases">
        <title>Genome analysis of myxobacterium Chondromyces crocatus Cm c5 reveals a high potential for natural compound synthesis and the genetic basis for the loss of fruiting body formation.</title>
        <authorList>
            <person name="Zaburannyi N."/>
            <person name="Bunk B."/>
            <person name="Maier J."/>
            <person name="Overmann J."/>
            <person name="Mueller R."/>
        </authorList>
    </citation>
    <scope>NUCLEOTIDE SEQUENCE [LARGE SCALE GENOMIC DNA]</scope>
    <source>
        <strain evidence="2 3">Cm c5</strain>
    </source>
</reference>
<keyword evidence="1" id="KW-0472">Membrane</keyword>
<organism evidence="2 3">
    <name type="scientific">Chondromyces crocatus</name>
    <dbReference type="NCBI Taxonomy" id="52"/>
    <lineage>
        <taxon>Bacteria</taxon>
        <taxon>Pseudomonadati</taxon>
        <taxon>Myxococcota</taxon>
        <taxon>Polyangia</taxon>
        <taxon>Polyangiales</taxon>
        <taxon>Polyangiaceae</taxon>
        <taxon>Chondromyces</taxon>
    </lineage>
</organism>
<feature type="transmembrane region" description="Helical" evidence="1">
    <location>
        <begin position="253"/>
        <end position="276"/>
    </location>
</feature>
<feature type="transmembrane region" description="Helical" evidence="1">
    <location>
        <begin position="25"/>
        <end position="45"/>
    </location>
</feature>
<name>A0A0K1ED81_CHOCO</name>
<dbReference type="PANTHER" id="PTHR37305">
    <property type="entry name" value="INTEGRAL MEMBRANE PROTEIN-RELATED"/>
    <property type="match status" value="1"/>
</dbReference>
<sequence>MFAAREVVLVASREIRRNLGSRKGIAMFVLFLLGGALPVMIQLFFTRLQTEAGAPPPGVDDPTRAMRKVLLQRIYDEPTADYLIECPTVLLFLLRGTLFFLPLLILLIGYDQLAGEVQHRSLRYLAGRAYRGSIVLGKTLGTWVIIACMALVLHGVVWVATILQGDAQPLAVLSWGGRLWFFCIAQAFAYVGLTGLVSSLFRTPAVALFAGAGLLLVLGLANSILGYFESTRLLTWAFPGTYETHLVSPDPLLVARSIGLFVLWGSACAALASFILQKRDI</sequence>
<keyword evidence="1" id="KW-0812">Transmembrane</keyword>
<protein>
    <recommendedName>
        <fullName evidence="4">ABC transporter permease</fullName>
    </recommendedName>
</protein>
<dbReference type="Pfam" id="PF12679">
    <property type="entry name" value="ABC2_membrane_2"/>
    <property type="match status" value="1"/>
</dbReference>
<dbReference type="OrthoDB" id="5505432at2"/>
<dbReference type="STRING" id="52.CMC5_029820"/>
<feature type="transmembrane region" description="Helical" evidence="1">
    <location>
        <begin position="89"/>
        <end position="110"/>
    </location>
</feature>
<evidence type="ECO:0000256" key="1">
    <source>
        <dbReference type="SAM" id="Phobius"/>
    </source>
</evidence>
<dbReference type="KEGG" id="ccro:CMC5_029820"/>
<feature type="transmembrane region" description="Helical" evidence="1">
    <location>
        <begin position="140"/>
        <end position="159"/>
    </location>
</feature>
<accession>A0A0K1ED81</accession>
<gene>
    <name evidence="2" type="ORF">CMC5_029820</name>
</gene>
<dbReference type="PANTHER" id="PTHR37305:SF1">
    <property type="entry name" value="MEMBRANE PROTEIN"/>
    <property type="match status" value="1"/>
</dbReference>
<keyword evidence="1" id="KW-1133">Transmembrane helix</keyword>
<keyword evidence="3" id="KW-1185">Reference proteome</keyword>
<evidence type="ECO:0000313" key="2">
    <source>
        <dbReference type="EMBL" id="AKT38836.1"/>
    </source>
</evidence>
<dbReference type="RefSeq" id="WP_050431017.1">
    <property type="nucleotide sequence ID" value="NZ_CP012159.1"/>
</dbReference>
<feature type="transmembrane region" description="Helical" evidence="1">
    <location>
        <begin position="208"/>
        <end position="228"/>
    </location>
</feature>
<dbReference type="AlphaFoldDB" id="A0A0K1ED81"/>
<evidence type="ECO:0000313" key="3">
    <source>
        <dbReference type="Proteomes" id="UP000067626"/>
    </source>
</evidence>
<dbReference type="Proteomes" id="UP000067626">
    <property type="component" value="Chromosome"/>
</dbReference>
<dbReference type="EMBL" id="CP012159">
    <property type="protein sequence ID" value="AKT38836.1"/>
    <property type="molecule type" value="Genomic_DNA"/>
</dbReference>